<proteinExistence type="predicted"/>
<evidence type="ECO:0000313" key="2">
    <source>
        <dbReference type="Proteomes" id="UP000821845"/>
    </source>
</evidence>
<reference evidence="1" key="1">
    <citation type="submission" date="2020-05" db="EMBL/GenBank/DDBJ databases">
        <title>Large-scale comparative analyses of tick genomes elucidate their genetic diversity and vector capacities.</title>
        <authorList>
            <person name="Jia N."/>
            <person name="Wang J."/>
            <person name="Shi W."/>
            <person name="Du L."/>
            <person name="Sun Y."/>
            <person name="Zhan W."/>
            <person name="Jiang J."/>
            <person name="Wang Q."/>
            <person name="Zhang B."/>
            <person name="Ji P."/>
            <person name="Sakyi L.B."/>
            <person name="Cui X."/>
            <person name="Yuan T."/>
            <person name="Jiang B."/>
            <person name="Yang W."/>
            <person name="Lam T.T.-Y."/>
            <person name="Chang Q."/>
            <person name="Ding S."/>
            <person name="Wang X."/>
            <person name="Zhu J."/>
            <person name="Ruan X."/>
            <person name="Zhao L."/>
            <person name="Wei J."/>
            <person name="Que T."/>
            <person name="Du C."/>
            <person name="Cheng J."/>
            <person name="Dai P."/>
            <person name="Han X."/>
            <person name="Huang E."/>
            <person name="Gao Y."/>
            <person name="Liu J."/>
            <person name="Shao H."/>
            <person name="Ye R."/>
            <person name="Li L."/>
            <person name="Wei W."/>
            <person name="Wang X."/>
            <person name="Wang C."/>
            <person name="Yang T."/>
            <person name="Huo Q."/>
            <person name="Li W."/>
            <person name="Guo W."/>
            <person name="Chen H."/>
            <person name="Zhou L."/>
            <person name="Ni X."/>
            <person name="Tian J."/>
            <person name="Zhou Y."/>
            <person name="Sheng Y."/>
            <person name="Liu T."/>
            <person name="Pan Y."/>
            <person name="Xia L."/>
            <person name="Li J."/>
            <person name="Zhao F."/>
            <person name="Cao W."/>
        </authorList>
    </citation>
    <scope>NUCLEOTIDE SEQUENCE</scope>
    <source>
        <strain evidence="1">Hyas-2018</strain>
    </source>
</reference>
<accession>A0ACB7SJN9</accession>
<evidence type="ECO:0000313" key="1">
    <source>
        <dbReference type="EMBL" id="KAH6934928.1"/>
    </source>
</evidence>
<dbReference type="Proteomes" id="UP000821845">
    <property type="component" value="Chromosome 3"/>
</dbReference>
<organism evidence="1 2">
    <name type="scientific">Hyalomma asiaticum</name>
    <name type="common">Tick</name>
    <dbReference type="NCBI Taxonomy" id="266040"/>
    <lineage>
        <taxon>Eukaryota</taxon>
        <taxon>Metazoa</taxon>
        <taxon>Ecdysozoa</taxon>
        <taxon>Arthropoda</taxon>
        <taxon>Chelicerata</taxon>
        <taxon>Arachnida</taxon>
        <taxon>Acari</taxon>
        <taxon>Parasitiformes</taxon>
        <taxon>Ixodida</taxon>
        <taxon>Ixodoidea</taxon>
        <taxon>Ixodidae</taxon>
        <taxon>Hyalomminae</taxon>
        <taxon>Hyalomma</taxon>
    </lineage>
</organism>
<comment type="caution">
    <text evidence="1">The sequence shown here is derived from an EMBL/GenBank/DDBJ whole genome shotgun (WGS) entry which is preliminary data.</text>
</comment>
<dbReference type="EMBL" id="CM023483">
    <property type="protein sequence ID" value="KAH6934928.1"/>
    <property type="molecule type" value="Genomic_DNA"/>
</dbReference>
<name>A0ACB7SJN9_HYAAI</name>
<gene>
    <name evidence="1" type="ORF">HPB50_002288</name>
</gene>
<keyword evidence="2" id="KW-1185">Reference proteome</keyword>
<sequence length="732" mass="78616">MDMPEATAPSASPRRSAYRETARQRAESVPCTSMFRQLINTVEALRTRQEHAERLIRLAERRPFSADLPLPPAAVNNREASPSTPQAAPDAITSAATFPAPQENPDLTDGCSQPFGPASVPLPQKSDTEVEIMDTSSSRKRPRPTESTSDDEGSSRKVPAVTPAPESGTPPPVEASAVLHDADDGFQTVQSKSQKRRQRAAAAAGTTARCVPPSGSTHSGSSTPAAAPPAVVTTTPTSVSTRASPHQCGITVLFRPAIPGATFPRTSRLSLAQALSALPGVQEVRVNTKKNVVAADAITPNWRDRLLATTELAGIPVNARMPADRTQSSGIVQGIIGNYTEEELLAGVQSDVPVLAAKRQGTALILRFAASTPPAQVRLFRMVHAVRACRPRPLQCLRCGSYGHTTATCNRTQRCLRCGGGPHGDSTCTSKTKCLHCGRAHTADSPDCQLWQRERRLATIKATAPSFLTHREAVAALQQPAASSPPAPTSQQTGTSYAQAAKKPRGARKPPGHPGNQRACPKHHHGQELADMRLLLRAETSQPRAITAGVPQGSVLSPFLFNMVLAGLPASLPADTRFPAHCSLYADDVALWRGLQFNIQVPIYFENAVEVEIRVQVQVPETKKKQPKTPITKKEENSKETGCSPALAGYSVYEGTGQSKVATLVHKAVTAIRHDIDATDIDHVFIEINTQKRSQESIFVLNIYSPPSQRKANFNYLLGKGSKQQERRALSS</sequence>
<protein>
    <submittedName>
        <fullName evidence="1">Uncharacterized protein</fullName>
    </submittedName>
</protein>